<keyword evidence="3" id="KW-1185">Reference proteome</keyword>
<dbReference type="InterPro" id="IPR028002">
    <property type="entry name" value="Myb_DNA-bind_5"/>
</dbReference>
<dbReference type="RefSeq" id="XP_030829610.1">
    <property type="nucleotide sequence ID" value="XM_030973750.1"/>
</dbReference>
<evidence type="ECO:0000259" key="1">
    <source>
        <dbReference type="Pfam" id="PF13873"/>
    </source>
</evidence>
<reference evidence="2" key="2">
    <citation type="submission" date="2021-01" db="UniProtKB">
        <authorList>
            <consortium name="EnsemblMetazoa"/>
        </authorList>
    </citation>
    <scope>IDENTIFICATION</scope>
</reference>
<evidence type="ECO:0000313" key="3">
    <source>
        <dbReference type="Proteomes" id="UP000007110"/>
    </source>
</evidence>
<dbReference type="Proteomes" id="UP000007110">
    <property type="component" value="Unassembled WGS sequence"/>
</dbReference>
<sequence>MVSSQDEAFSQVGSALSGFSRATFGGISGYDLQVKGGKPWEPHEVEALRSFVGSHASRLFGSGGRGSLQDERQKADAWEECRIAVMAAGGRSDRSWEKIRKKWQDLASEAKKSSYQRRQELHGTGGFVPPNEKVLQALPDELRDGITPIRSTETSNPDVMFKLASLHAESREHGDVQGEEAICHCIHHIKNLRD</sequence>
<organism evidence="2 3">
    <name type="scientific">Strongylocentrotus purpuratus</name>
    <name type="common">Purple sea urchin</name>
    <dbReference type="NCBI Taxonomy" id="7668"/>
    <lineage>
        <taxon>Eukaryota</taxon>
        <taxon>Metazoa</taxon>
        <taxon>Echinodermata</taxon>
        <taxon>Eleutherozoa</taxon>
        <taxon>Echinozoa</taxon>
        <taxon>Echinoidea</taxon>
        <taxon>Euechinoidea</taxon>
        <taxon>Echinacea</taxon>
        <taxon>Camarodonta</taxon>
        <taxon>Echinidea</taxon>
        <taxon>Strongylocentrotidae</taxon>
        <taxon>Strongylocentrotus</taxon>
    </lineage>
</organism>
<reference evidence="3" key="1">
    <citation type="submission" date="2015-02" db="EMBL/GenBank/DDBJ databases">
        <title>Genome sequencing for Strongylocentrotus purpuratus.</title>
        <authorList>
            <person name="Murali S."/>
            <person name="Liu Y."/>
            <person name="Vee V."/>
            <person name="English A."/>
            <person name="Wang M."/>
            <person name="Skinner E."/>
            <person name="Han Y."/>
            <person name="Muzny D.M."/>
            <person name="Worley K.C."/>
            <person name="Gibbs R.A."/>
        </authorList>
    </citation>
    <scope>NUCLEOTIDE SEQUENCE</scope>
</reference>
<proteinExistence type="predicted"/>
<dbReference type="OrthoDB" id="6499071at2759"/>
<dbReference type="EnsemblMetazoa" id="XM_030973750">
    <property type="protein sequence ID" value="XP_030829610"/>
    <property type="gene ID" value="LOC115919731"/>
</dbReference>
<dbReference type="AlphaFoldDB" id="A0A7M7N138"/>
<name>A0A7M7N138_STRPU</name>
<dbReference type="KEGG" id="spu:115919731"/>
<accession>A0A7M7N138</accession>
<evidence type="ECO:0000313" key="2">
    <source>
        <dbReference type="EnsemblMetazoa" id="XP_030829610"/>
    </source>
</evidence>
<dbReference type="GeneID" id="115919731"/>
<protein>
    <recommendedName>
        <fullName evidence="1">Myb/SANT-like DNA-binding domain-containing protein</fullName>
    </recommendedName>
</protein>
<dbReference type="InParanoid" id="A0A7M7N138"/>
<dbReference type="Pfam" id="PF13873">
    <property type="entry name" value="Myb_DNA-bind_5"/>
    <property type="match status" value="1"/>
</dbReference>
<feature type="domain" description="Myb/SANT-like DNA-binding" evidence="1">
    <location>
        <begin position="38"/>
        <end position="113"/>
    </location>
</feature>